<dbReference type="AlphaFoldDB" id="A0A0S3SVA3"/>
<feature type="region of interest" description="Disordered" evidence="1">
    <location>
        <begin position="28"/>
        <end position="54"/>
    </location>
</feature>
<dbReference type="EMBL" id="AP015042">
    <property type="protein sequence ID" value="BAT96794.1"/>
    <property type="molecule type" value="Genomic_DNA"/>
</dbReference>
<reference evidence="3 4" key="1">
    <citation type="journal article" date="2015" name="Sci. Rep.">
        <title>The power of single molecule real-time sequencing technology in the de novo assembly of a eukaryotic genome.</title>
        <authorList>
            <person name="Sakai H."/>
            <person name="Naito K."/>
            <person name="Ogiso-Tanaka E."/>
            <person name="Takahashi Y."/>
            <person name="Iseki K."/>
            <person name="Muto C."/>
            <person name="Satou K."/>
            <person name="Teruya K."/>
            <person name="Shiroma A."/>
            <person name="Shimoji M."/>
            <person name="Hirano T."/>
            <person name="Itoh T."/>
            <person name="Kaga A."/>
            <person name="Tomooka N."/>
        </authorList>
    </citation>
    <scope>NUCLEOTIDE SEQUENCE [LARGE SCALE GENOMIC DNA]</scope>
    <source>
        <strain evidence="4">cv. Shumari</strain>
    </source>
</reference>
<accession>A0A0S3SVA3</accession>
<evidence type="ECO:0000256" key="2">
    <source>
        <dbReference type="SAM" id="SignalP"/>
    </source>
</evidence>
<evidence type="ECO:0008006" key="5">
    <source>
        <dbReference type="Google" id="ProtNLM"/>
    </source>
</evidence>
<keyword evidence="2" id="KW-0732">Signal</keyword>
<gene>
    <name evidence="3" type="primary">Vigan.09G009500</name>
    <name evidence="3" type="ORF">VIGAN_09009500</name>
</gene>
<keyword evidence="4" id="KW-1185">Reference proteome</keyword>
<protein>
    <recommendedName>
        <fullName evidence="5">Secreted protein</fullName>
    </recommendedName>
</protein>
<evidence type="ECO:0000313" key="4">
    <source>
        <dbReference type="Proteomes" id="UP000291084"/>
    </source>
</evidence>
<evidence type="ECO:0000313" key="3">
    <source>
        <dbReference type="EMBL" id="BAT96794.1"/>
    </source>
</evidence>
<feature type="chain" id="PRO_5006618645" description="Secreted protein" evidence="2">
    <location>
        <begin position="25"/>
        <end position="83"/>
    </location>
</feature>
<evidence type="ECO:0000256" key="1">
    <source>
        <dbReference type="SAM" id="MobiDB-lite"/>
    </source>
</evidence>
<name>A0A0S3SVA3_PHAAN</name>
<organism evidence="3 4">
    <name type="scientific">Vigna angularis var. angularis</name>
    <dbReference type="NCBI Taxonomy" id="157739"/>
    <lineage>
        <taxon>Eukaryota</taxon>
        <taxon>Viridiplantae</taxon>
        <taxon>Streptophyta</taxon>
        <taxon>Embryophyta</taxon>
        <taxon>Tracheophyta</taxon>
        <taxon>Spermatophyta</taxon>
        <taxon>Magnoliopsida</taxon>
        <taxon>eudicotyledons</taxon>
        <taxon>Gunneridae</taxon>
        <taxon>Pentapetalae</taxon>
        <taxon>rosids</taxon>
        <taxon>fabids</taxon>
        <taxon>Fabales</taxon>
        <taxon>Fabaceae</taxon>
        <taxon>Papilionoideae</taxon>
        <taxon>50 kb inversion clade</taxon>
        <taxon>NPAAA clade</taxon>
        <taxon>indigoferoid/millettioid clade</taxon>
        <taxon>Phaseoleae</taxon>
        <taxon>Vigna</taxon>
    </lineage>
</organism>
<proteinExistence type="predicted"/>
<sequence length="83" mass="8698">MSIGKSSKKLSLLLNLSMVSLVSILQLPGGSKKGNPMGCCRPIPNSDASSRAQKSSTKYGSSILAKTSWLPIGNVRSCWSSGI</sequence>
<dbReference type="Proteomes" id="UP000291084">
    <property type="component" value="Chromosome 9"/>
</dbReference>
<feature type="signal peptide" evidence="2">
    <location>
        <begin position="1"/>
        <end position="24"/>
    </location>
</feature>